<evidence type="ECO:0000256" key="3">
    <source>
        <dbReference type="ARBA" id="ARBA00022448"/>
    </source>
</evidence>
<keyword evidence="4" id="KW-1003">Cell membrane</keyword>
<evidence type="ECO:0000256" key="9">
    <source>
        <dbReference type="ARBA" id="ARBA00022989"/>
    </source>
</evidence>
<dbReference type="InterPro" id="IPR036280">
    <property type="entry name" value="Multihaem_cyt_sf"/>
</dbReference>
<keyword evidence="7" id="KW-0479">Metal-binding</keyword>
<evidence type="ECO:0000256" key="11">
    <source>
        <dbReference type="ARBA" id="ARBA00023136"/>
    </source>
</evidence>
<keyword evidence="5" id="KW-0349">Heme</keyword>
<name>X1BPY6_9ZZZZ</name>
<dbReference type="Pfam" id="PF03264">
    <property type="entry name" value="Cytochrom_NNT"/>
    <property type="match status" value="1"/>
</dbReference>
<feature type="non-terminal residue" evidence="14">
    <location>
        <position position="117"/>
    </location>
</feature>
<organism evidence="14">
    <name type="scientific">marine sediment metagenome</name>
    <dbReference type="NCBI Taxonomy" id="412755"/>
    <lineage>
        <taxon>unclassified sequences</taxon>
        <taxon>metagenomes</taxon>
        <taxon>ecological metagenomes</taxon>
    </lineage>
</organism>
<gene>
    <name evidence="14" type="ORF">S01H4_24132</name>
</gene>
<evidence type="ECO:0000256" key="8">
    <source>
        <dbReference type="ARBA" id="ARBA00022982"/>
    </source>
</evidence>
<dbReference type="AlphaFoldDB" id="X1BPY6"/>
<accession>X1BPY6</accession>
<evidence type="ECO:0000259" key="13">
    <source>
        <dbReference type="Pfam" id="PF03264"/>
    </source>
</evidence>
<proteinExistence type="inferred from homology"/>
<keyword evidence="9 12" id="KW-1133">Transmembrane helix</keyword>
<dbReference type="EMBL" id="BART01011298">
    <property type="protein sequence ID" value="GAG83262.1"/>
    <property type="molecule type" value="Genomic_DNA"/>
</dbReference>
<keyword evidence="6 12" id="KW-0812">Transmembrane</keyword>
<dbReference type="PANTHER" id="PTHR30333">
    <property type="entry name" value="CYTOCHROME C-TYPE PROTEIN"/>
    <property type="match status" value="1"/>
</dbReference>
<dbReference type="GO" id="GO:0005886">
    <property type="term" value="C:plasma membrane"/>
    <property type="evidence" value="ECO:0007669"/>
    <property type="project" value="UniProtKB-SubCell"/>
</dbReference>
<dbReference type="GO" id="GO:0009055">
    <property type="term" value="F:electron transfer activity"/>
    <property type="evidence" value="ECO:0007669"/>
    <property type="project" value="TreeGrafter"/>
</dbReference>
<evidence type="ECO:0000256" key="5">
    <source>
        <dbReference type="ARBA" id="ARBA00022617"/>
    </source>
</evidence>
<sequence length="117" mass="13412">MAKEGSSAAKKPFWKRAIKPAIFIVIGIFIALPLFSITYYTMVRTSTPEFCASCHEIQFAYNTWKTSTHVNNAQGFVADCMDCHLPAPHDMLDFFYAKTFHGLKDVIVHFTRDEYDH</sequence>
<protein>
    <recommendedName>
        <fullName evidence="13">NapC/NirT cytochrome c N-terminal domain-containing protein</fullName>
    </recommendedName>
</protein>
<evidence type="ECO:0000256" key="12">
    <source>
        <dbReference type="SAM" id="Phobius"/>
    </source>
</evidence>
<keyword evidence="8" id="KW-0249">Electron transport</keyword>
<evidence type="ECO:0000256" key="6">
    <source>
        <dbReference type="ARBA" id="ARBA00022692"/>
    </source>
</evidence>
<dbReference type="Gene3D" id="1.10.3820.10">
    <property type="entry name" value="Di-heme elbow motif domain"/>
    <property type="match status" value="1"/>
</dbReference>
<reference evidence="14" key="1">
    <citation type="journal article" date="2014" name="Front. Microbiol.">
        <title>High frequency of phylogenetically diverse reductive dehalogenase-homologous genes in deep subseafloor sedimentary metagenomes.</title>
        <authorList>
            <person name="Kawai M."/>
            <person name="Futagami T."/>
            <person name="Toyoda A."/>
            <person name="Takaki Y."/>
            <person name="Nishi S."/>
            <person name="Hori S."/>
            <person name="Arai W."/>
            <person name="Tsubouchi T."/>
            <person name="Morono Y."/>
            <person name="Uchiyama I."/>
            <person name="Ito T."/>
            <person name="Fujiyama A."/>
            <person name="Inagaki F."/>
            <person name="Takami H."/>
        </authorList>
    </citation>
    <scope>NUCLEOTIDE SEQUENCE</scope>
    <source>
        <strain evidence="14">Expedition CK06-06</strain>
    </source>
</reference>
<dbReference type="InterPro" id="IPR005126">
    <property type="entry name" value="NapC/NirT_cyt_c_N"/>
</dbReference>
<keyword evidence="3" id="KW-0813">Transport</keyword>
<feature type="transmembrane region" description="Helical" evidence="12">
    <location>
        <begin position="21"/>
        <end position="42"/>
    </location>
</feature>
<dbReference type="GO" id="GO:0009061">
    <property type="term" value="P:anaerobic respiration"/>
    <property type="evidence" value="ECO:0007669"/>
    <property type="project" value="TreeGrafter"/>
</dbReference>
<dbReference type="SUPFAM" id="SSF48695">
    <property type="entry name" value="Multiheme cytochromes"/>
    <property type="match status" value="1"/>
</dbReference>
<dbReference type="InterPro" id="IPR051174">
    <property type="entry name" value="Cytochrome_c-type_ET"/>
</dbReference>
<feature type="domain" description="NapC/NirT cytochrome c N-terminal" evidence="13">
    <location>
        <begin position="18"/>
        <end position="112"/>
    </location>
</feature>
<evidence type="ECO:0000256" key="2">
    <source>
        <dbReference type="ARBA" id="ARBA00007395"/>
    </source>
</evidence>
<keyword evidence="10" id="KW-0408">Iron</keyword>
<comment type="similarity">
    <text evidence="2">Belongs to the NapC/NirT/NrfH family.</text>
</comment>
<comment type="subcellular location">
    <subcellularLocation>
        <location evidence="1">Cell membrane</location>
    </subcellularLocation>
</comment>
<dbReference type="GO" id="GO:0046872">
    <property type="term" value="F:metal ion binding"/>
    <property type="evidence" value="ECO:0007669"/>
    <property type="project" value="UniProtKB-KW"/>
</dbReference>
<evidence type="ECO:0000313" key="14">
    <source>
        <dbReference type="EMBL" id="GAG83262.1"/>
    </source>
</evidence>
<comment type="caution">
    <text evidence="14">The sequence shown here is derived from an EMBL/GenBank/DDBJ whole genome shotgun (WGS) entry which is preliminary data.</text>
</comment>
<dbReference type="InterPro" id="IPR038266">
    <property type="entry name" value="NapC/NirT_cytc_sf"/>
</dbReference>
<dbReference type="PANTHER" id="PTHR30333:SF1">
    <property type="entry name" value="CYTOCHROME C-TYPE PROTEIN NAPC"/>
    <property type="match status" value="1"/>
</dbReference>
<evidence type="ECO:0000256" key="4">
    <source>
        <dbReference type="ARBA" id="ARBA00022475"/>
    </source>
</evidence>
<evidence type="ECO:0000256" key="1">
    <source>
        <dbReference type="ARBA" id="ARBA00004236"/>
    </source>
</evidence>
<keyword evidence="11 12" id="KW-0472">Membrane</keyword>
<evidence type="ECO:0000256" key="10">
    <source>
        <dbReference type="ARBA" id="ARBA00023004"/>
    </source>
</evidence>
<evidence type="ECO:0000256" key="7">
    <source>
        <dbReference type="ARBA" id="ARBA00022723"/>
    </source>
</evidence>